<sequence length="67" mass="7765">MPQLDTSTWFVIIFPMYVSLFTLMQPKLAKHNFPTPPTPKTFSTLAHPTPWKTKWTKICLPLLPLPQ</sequence>
<evidence type="ECO:0000256" key="13">
    <source>
        <dbReference type="RuleBase" id="RU003661"/>
    </source>
</evidence>
<dbReference type="PANTHER" id="PTHR13722">
    <property type="entry name" value="ATP SYNTHASE PROTEIN 8"/>
    <property type="match status" value="1"/>
</dbReference>
<reference evidence="15" key="1">
    <citation type="journal article" date="2016" name="Mol. Biol. Evol.">
        <title>Shotgun Mitogenomics Provides a Reference Phylogenetic Framework and Timescale for Living Xenarthrans.</title>
        <authorList>
            <person name="Gibb G.C."/>
            <person name="Condamine F.L."/>
            <person name="Kuch M."/>
            <person name="Enk J."/>
            <person name="Moraes-Barros N."/>
            <person name="Superina M."/>
            <person name="Poinar H.N."/>
            <person name="Delsuc F."/>
        </authorList>
    </citation>
    <scope>NUCLEOTIDE SEQUENCE</scope>
</reference>
<evidence type="ECO:0000256" key="9">
    <source>
        <dbReference type="ARBA" id="ARBA00023065"/>
    </source>
</evidence>
<evidence type="ECO:0000256" key="11">
    <source>
        <dbReference type="ARBA" id="ARBA00023136"/>
    </source>
</evidence>
<evidence type="ECO:0000256" key="14">
    <source>
        <dbReference type="SAM" id="Phobius"/>
    </source>
</evidence>
<evidence type="ECO:0000256" key="7">
    <source>
        <dbReference type="ARBA" id="ARBA00022989"/>
    </source>
</evidence>
<keyword evidence="11 14" id="KW-0472">Membrane</keyword>
<comment type="similarity">
    <text evidence="2 13">Belongs to the ATPase protein 8 family.</text>
</comment>
<dbReference type="InterPro" id="IPR001421">
    <property type="entry name" value="ATP8_metazoa"/>
</dbReference>
<keyword evidence="3 13" id="KW-0813">Transport</keyword>
<dbReference type="GO" id="GO:0015078">
    <property type="term" value="F:proton transmembrane transporter activity"/>
    <property type="evidence" value="ECO:0007669"/>
    <property type="project" value="InterPro"/>
</dbReference>
<dbReference type="CTD" id="4509"/>
<comment type="subcellular location">
    <subcellularLocation>
        <location evidence="1 13">Mitochondrion membrane</location>
        <topology evidence="1 13">Single-pass membrane protein</topology>
    </subcellularLocation>
</comment>
<dbReference type="InterPro" id="IPR039017">
    <property type="entry name" value="ATP8_mammal"/>
</dbReference>
<geneLocation type="mitochondrion" evidence="15"/>
<evidence type="ECO:0000313" key="15">
    <source>
        <dbReference type="EMBL" id="ALO62236.1"/>
    </source>
</evidence>
<evidence type="ECO:0000256" key="10">
    <source>
        <dbReference type="ARBA" id="ARBA00023128"/>
    </source>
</evidence>
<evidence type="ECO:0000256" key="1">
    <source>
        <dbReference type="ARBA" id="ARBA00004304"/>
    </source>
</evidence>
<keyword evidence="6 13" id="KW-0375">Hydrogen ion transport</keyword>
<keyword evidence="10 13" id="KW-0496">Mitochondrion</keyword>
<evidence type="ECO:0000256" key="6">
    <source>
        <dbReference type="ARBA" id="ARBA00022781"/>
    </source>
</evidence>
<gene>
    <name evidence="15" type="primary">ATP8</name>
</gene>
<keyword evidence="8" id="KW-0007">Acetylation</keyword>
<dbReference type="GO" id="GO:0015986">
    <property type="term" value="P:proton motive force-driven ATP synthesis"/>
    <property type="evidence" value="ECO:0007669"/>
    <property type="project" value="InterPro"/>
</dbReference>
<keyword evidence="4 13" id="KW-0138">CF(0)</keyword>
<feature type="transmembrane region" description="Helical" evidence="14">
    <location>
        <begin position="6"/>
        <end position="24"/>
    </location>
</feature>
<evidence type="ECO:0000256" key="3">
    <source>
        <dbReference type="ARBA" id="ARBA00022448"/>
    </source>
</evidence>
<dbReference type="GO" id="GO:0045259">
    <property type="term" value="C:proton-transporting ATP synthase complex"/>
    <property type="evidence" value="ECO:0007669"/>
    <property type="project" value="UniProtKB-KW"/>
</dbReference>
<evidence type="ECO:0000256" key="2">
    <source>
        <dbReference type="ARBA" id="ARBA00008892"/>
    </source>
</evidence>
<dbReference type="GO" id="GO:0031966">
    <property type="term" value="C:mitochondrial membrane"/>
    <property type="evidence" value="ECO:0007669"/>
    <property type="project" value="UniProtKB-SubCell"/>
</dbReference>
<keyword evidence="5 13" id="KW-0812">Transmembrane</keyword>
<evidence type="ECO:0000256" key="12">
    <source>
        <dbReference type="ARBA" id="ARBA00023310"/>
    </source>
</evidence>
<keyword evidence="9 13" id="KW-0406">Ion transport</keyword>
<proteinExistence type="inferred from homology"/>
<dbReference type="PANTHER" id="PTHR13722:SF0">
    <property type="entry name" value="ATP SYNTHASE PROTEIN 8"/>
    <property type="match status" value="1"/>
</dbReference>
<dbReference type="Pfam" id="PF00895">
    <property type="entry name" value="ATP-synt_8"/>
    <property type="match status" value="1"/>
</dbReference>
<protein>
    <recommendedName>
        <fullName evidence="13">ATP synthase complex subunit 8</fullName>
    </recommendedName>
</protein>
<keyword evidence="7 14" id="KW-1133">Transmembrane helix</keyword>
<dbReference type="RefSeq" id="YP_009182342.1">
    <property type="nucleotide sequence ID" value="NC_028501.1"/>
</dbReference>
<evidence type="ECO:0000256" key="8">
    <source>
        <dbReference type="ARBA" id="ARBA00022990"/>
    </source>
</evidence>
<name>A0A0S2LLH1_BRAVA</name>
<evidence type="ECO:0000256" key="4">
    <source>
        <dbReference type="ARBA" id="ARBA00022547"/>
    </source>
</evidence>
<dbReference type="EMBL" id="KT818526">
    <property type="protein sequence ID" value="ALO62236.1"/>
    <property type="molecule type" value="Genomic_DNA"/>
</dbReference>
<evidence type="ECO:0000256" key="5">
    <source>
        <dbReference type="ARBA" id="ARBA00022692"/>
    </source>
</evidence>
<dbReference type="AlphaFoldDB" id="A0A0S2LLH1"/>
<keyword evidence="12" id="KW-0066">ATP synthesis</keyword>
<organism evidence="15">
    <name type="scientific">Bradypus variegatus</name>
    <name type="common">Brown-throated three-toed sloth</name>
    <dbReference type="NCBI Taxonomy" id="9355"/>
    <lineage>
        <taxon>Eukaryota</taxon>
        <taxon>Metazoa</taxon>
        <taxon>Chordata</taxon>
        <taxon>Craniata</taxon>
        <taxon>Vertebrata</taxon>
        <taxon>Euteleostomi</taxon>
        <taxon>Mammalia</taxon>
        <taxon>Eutheria</taxon>
        <taxon>Xenarthra</taxon>
        <taxon>Pilosa</taxon>
        <taxon>Folivora</taxon>
        <taxon>Bradypodidae</taxon>
        <taxon>Bradypus</taxon>
    </lineage>
</organism>
<dbReference type="GeneID" id="26374087"/>
<accession>A0A0S2LLH1</accession>